<dbReference type="WBParaSite" id="Pan_g481.t1">
    <property type="protein sequence ID" value="Pan_g481.t1"/>
    <property type="gene ID" value="Pan_g481"/>
</dbReference>
<evidence type="ECO:0000313" key="2">
    <source>
        <dbReference type="WBParaSite" id="Pan_g481.t1"/>
    </source>
</evidence>
<reference evidence="2" key="2">
    <citation type="submission" date="2020-10" db="UniProtKB">
        <authorList>
            <consortium name="WormBaseParasite"/>
        </authorList>
    </citation>
    <scope>IDENTIFICATION</scope>
</reference>
<organism evidence="1 2">
    <name type="scientific">Panagrellus redivivus</name>
    <name type="common">Microworm</name>
    <dbReference type="NCBI Taxonomy" id="6233"/>
    <lineage>
        <taxon>Eukaryota</taxon>
        <taxon>Metazoa</taxon>
        <taxon>Ecdysozoa</taxon>
        <taxon>Nematoda</taxon>
        <taxon>Chromadorea</taxon>
        <taxon>Rhabditida</taxon>
        <taxon>Tylenchina</taxon>
        <taxon>Panagrolaimomorpha</taxon>
        <taxon>Panagrolaimoidea</taxon>
        <taxon>Panagrolaimidae</taxon>
        <taxon>Panagrellus</taxon>
    </lineage>
</organism>
<reference evidence="1" key="1">
    <citation type="journal article" date="2013" name="Genetics">
        <title>The draft genome and transcriptome of Panagrellus redivivus are shaped by the harsh demands of a free-living lifestyle.</title>
        <authorList>
            <person name="Srinivasan J."/>
            <person name="Dillman A.R."/>
            <person name="Macchietto M.G."/>
            <person name="Heikkinen L."/>
            <person name="Lakso M."/>
            <person name="Fracchia K.M."/>
            <person name="Antoshechkin I."/>
            <person name="Mortazavi A."/>
            <person name="Wong G."/>
            <person name="Sternberg P.W."/>
        </authorList>
    </citation>
    <scope>NUCLEOTIDE SEQUENCE [LARGE SCALE GENOMIC DNA]</scope>
    <source>
        <strain evidence="1">MT8872</strain>
    </source>
</reference>
<evidence type="ECO:0000313" key="1">
    <source>
        <dbReference type="Proteomes" id="UP000492821"/>
    </source>
</evidence>
<proteinExistence type="predicted"/>
<name>A0A7E4VYE8_PANRE</name>
<sequence>MLDNVSEEDCFGVNPIQRPKGGTIVIYNVEDVATSMDVNEKETVLKDLRCDGYSWGKCEKTVPCERGRHSFHYSRHKDEKFKINKAFKRIEVRNVNISHVLFHYVGDEEVAPRGVKHGNGKDRSILYVRTSQRTKADVTKMLKVGLPSHTVYENVTYPKDDWFGTRNPRDLKYVQNVKQNASSFSHNSSYVVYIATS</sequence>
<protein>
    <submittedName>
        <fullName evidence="2">PARP catalytic domain-containing protein</fullName>
    </submittedName>
</protein>
<dbReference type="Proteomes" id="UP000492821">
    <property type="component" value="Unassembled WGS sequence"/>
</dbReference>
<keyword evidence="1" id="KW-1185">Reference proteome</keyword>
<dbReference type="AlphaFoldDB" id="A0A7E4VYE8"/>
<accession>A0A7E4VYE8</accession>